<sequence length="720" mass="80448">MPANTIHSKDFNETITWLHNQLTGHWVVGTPLGIGKPNPLINALYDHAVAQPDVSLEIFTALSLEIPTGDSLLERRFLSSFTQRFFGEYPELKYISAVKNNSLPANITVREFYMQSGKMLRSNTAQRNYVSSNYTHVARDMVDREVNVILQMVAVNRNDQGNTYSLSCNPDLTLDLIRIAEEKGQPRPKVIAMVNEALPFMGGQAEVAADFFDVIHDDKAYFFEPFATPAQAINVTDYSIGLLASILLKDGGTLQIGIGSLADALVYCSQMRHQNNDTYRQLLVDSGVDSKFKDMIESVGDVKPFEQGLYAASEMFVEGFAHLFDAGILQRKVYPDAEIQQLINQGELTEKLDANILELLLKHGVIDARITARQFARLQKIGILNNGLTFEQGVITDSSGQKFPADLHDENNLAAISKHCVGSQLKQGAVLHAAFFMGSKRFYAWLKNLSDEKRSKFQMTPVSQINELYGGEALDRVQRVKARFINTCMKVDLMGAAASDALDNHQVVSGVGGQYNFVAMAHALSDSRSILMLRSVHAGKHAIESNIVWKYGYCTIPRHLRDVVITEYGIADLRGQSDEVCAQRMICIADSRFQEGLRLQAVAYNKLSADWQVPEIFLHNTPDKIQAQFTEVSKQGYFPQYPFGEDFTEQEKVIIKALKWLKVNTGNKYATLMTIAKASWAKPSASQLPYLQMMQLDQSSGFREKLSAKLFIHALKHCGV</sequence>
<dbReference type="InterPro" id="IPR046433">
    <property type="entry name" value="ActCoA_hydro"/>
</dbReference>
<dbReference type="Gene3D" id="3.30.750.70">
    <property type="entry name" value="4-hydroxybutyrate coenzyme like domains"/>
    <property type="match status" value="1"/>
</dbReference>
<dbReference type="Gene3D" id="3.40.1080.20">
    <property type="entry name" value="Acetyl-CoA hydrolase/transferase C-terminal domain"/>
    <property type="match status" value="1"/>
</dbReference>
<dbReference type="Pfam" id="PF13336">
    <property type="entry name" value="AcetylCoA_hyd_C"/>
    <property type="match status" value="1"/>
</dbReference>
<dbReference type="InterPro" id="IPR026888">
    <property type="entry name" value="AcetylCoA_hyd_C"/>
</dbReference>
<dbReference type="GO" id="GO:0016787">
    <property type="term" value="F:hydrolase activity"/>
    <property type="evidence" value="ECO:0007669"/>
    <property type="project" value="UniProtKB-KW"/>
</dbReference>
<organism evidence="2">
    <name type="scientific">hydrothermal vent metagenome</name>
    <dbReference type="NCBI Taxonomy" id="652676"/>
    <lineage>
        <taxon>unclassified sequences</taxon>
        <taxon>metagenomes</taxon>
        <taxon>ecological metagenomes</taxon>
    </lineage>
</organism>
<dbReference type="GO" id="GO:0008775">
    <property type="term" value="F:acetate CoA-transferase activity"/>
    <property type="evidence" value="ECO:0007669"/>
    <property type="project" value="InterPro"/>
</dbReference>
<dbReference type="InterPro" id="IPR037171">
    <property type="entry name" value="NagB/RpiA_transferase-like"/>
</dbReference>
<keyword evidence="2" id="KW-0378">Hydrolase</keyword>
<dbReference type="SUPFAM" id="SSF100950">
    <property type="entry name" value="NagB/RpiA/CoA transferase-like"/>
    <property type="match status" value="1"/>
</dbReference>
<evidence type="ECO:0000259" key="1">
    <source>
        <dbReference type="Pfam" id="PF13336"/>
    </source>
</evidence>
<dbReference type="PANTHER" id="PTHR21432:SF20">
    <property type="entry name" value="ACETYL-COA HYDROLASE"/>
    <property type="match status" value="1"/>
</dbReference>
<dbReference type="GO" id="GO:0006083">
    <property type="term" value="P:acetate metabolic process"/>
    <property type="evidence" value="ECO:0007669"/>
    <property type="project" value="InterPro"/>
</dbReference>
<accession>A0A3B0W547</accession>
<reference evidence="2" key="1">
    <citation type="submission" date="2018-06" db="EMBL/GenBank/DDBJ databases">
        <authorList>
            <person name="Zhirakovskaya E."/>
        </authorList>
    </citation>
    <scope>NUCLEOTIDE SEQUENCE</scope>
</reference>
<proteinExistence type="predicted"/>
<gene>
    <name evidence="2" type="ORF">MNBD_GAMMA02-1706</name>
</gene>
<dbReference type="EMBL" id="UOFA01000274">
    <property type="protein sequence ID" value="VAW46372.1"/>
    <property type="molecule type" value="Genomic_DNA"/>
</dbReference>
<feature type="domain" description="Acetyl-CoA hydrolase/transferase C-terminal" evidence="1">
    <location>
        <begin position="438"/>
        <end position="600"/>
    </location>
</feature>
<dbReference type="Gene3D" id="3.40.1080.10">
    <property type="entry name" value="Glutaconate Coenzyme A-transferase"/>
    <property type="match status" value="1"/>
</dbReference>
<name>A0A3B0W547_9ZZZZ</name>
<dbReference type="PANTHER" id="PTHR21432">
    <property type="entry name" value="ACETYL-COA HYDROLASE-RELATED"/>
    <property type="match status" value="1"/>
</dbReference>
<protein>
    <submittedName>
        <fullName evidence="2">Acetyl-CoA hydrolase</fullName>
    </submittedName>
</protein>
<evidence type="ECO:0000313" key="2">
    <source>
        <dbReference type="EMBL" id="VAW46372.1"/>
    </source>
</evidence>
<dbReference type="AlphaFoldDB" id="A0A3B0W547"/>
<dbReference type="InterPro" id="IPR038460">
    <property type="entry name" value="AcetylCoA_hyd_C_sf"/>
</dbReference>